<evidence type="ECO:0000256" key="5">
    <source>
        <dbReference type="ARBA" id="ARBA00035330"/>
    </source>
</evidence>
<protein>
    <recommendedName>
        <fullName evidence="4">Large ribosomal subunit protein eL28</fullName>
    </recommendedName>
    <alternativeName>
        <fullName evidence="5">60S ribosomal protein L28</fullName>
    </alternativeName>
</protein>
<dbReference type="Pfam" id="PF01778">
    <property type="entry name" value="Ribosomal_L28e"/>
    <property type="match status" value="1"/>
</dbReference>
<keyword evidence="9" id="KW-1185">Reference proteome</keyword>
<gene>
    <name evidence="8" type="primary">RPL28</name>
    <name evidence="8" type="ORF">GZH46_00814</name>
</gene>
<dbReference type="EMBL" id="JAIFTH010000106">
    <property type="protein sequence ID" value="KAG9510641.1"/>
    <property type="molecule type" value="Genomic_DNA"/>
</dbReference>
<dbReference type="PANTHER" id="PTHR10544">
    <property type="entry name" value="60S RIBOSOMAL PROTEIN L28"/>
    <property type="match status" value="1"/>
</dbReference>
<keyword evidence="2 8" id="KW-0689">Ribosomal protein</keyword>
<dbReference type="InterPro" id="IPR002672">
    <property type="entry name" value="Ribosomal_eL28"/>
</dbReference>
<accession>A0ABQ7SB45</accession>
<dbReference type="Proteomes" id="UP000825002">
    <property type="component" value="Unassembled WGS sequence"/>
</dbReference>
<evidence type="ECO:0000256" key="2">
    <source>
        <dbReference type="ARBA" id="ARBA00022980"/>
    </source>
</evidence>
<organism evidence="8 9">
    <name type="scientific">Fragariocoptes setiger</name>
    <dbReference type="NCBI Taxonomy" id="1670756"/>
    <lineage>
        <taxon>Eukaryota</taxon>
        <taxon>Metazoa</taxon>
        <taxon>Ecdysozoa</taxon>
        <taxon>Arthropoda</taxon>
        <taxon>Chelicerata</taxon>
        <taxon>Arachnida</taxon>
        <taxon>Acari</taxon>
        <taxon>Acariformes</taxon>
        <taxon>Trombidiformes</taxon>
        <taxon>Prostigmata</taxon>
        <taxon>Eupodina</taxon>
        <taxon>Eriophyoidea</taxon>
        <taxon>Phytoptidae</taxon>
        <taxon>Fragariocoptes</taxon>
    </lineage>
</organism>
<dbReference type="GO" id="GO:0005840">
    <property type="term" value="C:ribosome"/>
    <property type="evidence" value="ECO:0007669"/>
    <property type="project" value="UniProtKB-KW"/>
</dbReference>
<feature type="region of interest" description="Disordered" evidence="6">
    <location>
        <begin position="124"/>
        <end position="149"/>
    </location>
</feature>
<comment type="similarity">
    <text evidence="1">Belongs to the eukaryotic ribosomal protein eL28 family.</text>
</comment>
<evidence type="ECO:0000313" key="9">
    <source>
        <dbReference type="Proteomes" id="UP000825002"/>
    </source>
</evidence>
<evidence type="ECO:0000256" key="1">
    <source>
        <dbReference type="ARBA" id="ARBA00007926"/>
    </source>
</evidence>
<sequence>MPAGVNCSRDLRWMLTKECSTHMVKVRNYPKAFSKDPLNPKGLHLPRFSGCVQTKAVTVRPGKRNQGVTLIYKKKSAVCKPSDQLVRVPLKKDPRKTLTSIKNTLNSMKGYRKDLKMLALRRASALLKSQKTKQKKKRKQTKRGKAAKK</sequence>
<feature type="domain" description="Ribosomal eL28/Mak16" evidence="7">
    <location>
        <begin position="11"/>
        <end position="129"/>
    </location>
</feature>
<evidence type="ECO:0000313" key="8">
    <source>
        <dbReference type="EMBL" id="KAG9510641.1"/>
    </source>
</evidence>
<dbReference type="InterPro" id="IPR029004">
    <property type="entry name" value="Ribosomal_eL28/Mak16"/>
</dbReference>
<comment type="caution">
    <text evidence="8">The sequence shown here is derived from an EMBL/GenBank/DDBJ whole genome shotgun (WGS) entry which is preliminary data.</text>
</comment>
<keyword evidence="3" id="KW-0687">Ribonucleoprotein</keyword>
<feature type="compositionally biased region" description="Basic residues" evidence="6">
    <location>
        <begin position="130"/>
        <end position="149"/>
    </location>
</feature>
<name>A0ABQ7SB45_9ACAR</name>
<evidence type="ECO:0000256" key="3">
    <source>
        <dbReference type="ARBA" id="ARBA00023274"/>
    </source>
</evidence>
<dbReference type="Gene3D" id="3.30.390.110">
    <property type="match status" value="1"/>
</dbReference>
<evidence type="ECO:0000256" key="4">
    <source>
        <dbReference type="ARBA" id="ARBA00035223"/>
    </source>
</evidence>
<feature type="non-terminal residue" evidence="8">
    <location>
        <position position="1"/>
    </location>
</feature>
<evidence type="ECO:0000259" key="7">
    <source>
        <dbReference type="Pfam" id="PF01778"/>
    </source>
</evidence>
<reference evidence="8 9" key="1">
    <citation type="submission" date="2020-10" db="EMBL/GenBank/DDBJ databases">
        <authorList>
            <person name="Klimov P.B."/>
            <person name="Dyachkov S.M."/>
            <person name="Chetverikov P.E."/>
        </authorList>
    </citation>
    <scope>NUCLEOTIDE SEQUENCE [LARGE SCALE GENOMIC DNA]</scope>
    <source>
        <strain evidence="8">BMOC 18-1129-001#AD2665</strain>
        <tissue evidence="8">Entire mites</tissue>
    </source>
</reference>
<proteinExistence type="inferred from homology"/>
<evidence type="ECO:0000256" key="6">
    <source>
        <dbReference type="SAM" id="MobiDB-lite"/>
    </source>
</evidence>